<dbReference type="FunFam" id="1.10.10.60:FF:000755">
    <property type="entry name" value="Transcription factor MYB36"/>
    <property type="match status" value="1"/>
</dbReference>
<keyword evidence="6" id="KW-0539">Nucleus</keyword>
<feature type="compositionally biased region" description="Polar residues" evidence="7">
    <location>
        <begin position="108"/>
        <end position="120"/>
    </location>
</feature>
<feature type="region of interest" description="Disordered" evidence="7">
    <location>
        <begin position="652"/>
        <end position="673"/>
    </location>
</feature>
<evidence type="ECO:0000256" key="2">
    <source>
        <dbReference type="ARBA" id="ARBA00022737"/>
    </source>
</evidence>
<dbReference type="GO" id="GO:0005634">
    <property type="term" value="C:nucleus"/>
    <property type="evidence" value="ECO:0007669"/>
    <property type="project" value="UniProtKB-SubCell"/>
</dbReference>
<dbReference type="PROSITE" id="PS51294">
    <property type="entry name" value="HTH_MYB"/>
    <property type="match status" value="3"/>
</dbReference>
<dbReference type="InterPro" id="IPR001005">
    <property type="entry name" value="SANT/Myb"/>
</dbReference>
<feature type="region of interest" description="Disordered" evidence="7">
    <location>
        <begin position="225"/>
        <end position="254"/>
    </location>
</feature>
<reference evidence="15 16" key="1">
    <citation type="submission" date="2018-01" db="EMBL/GenBank/DDBJ databases">
        <title>Draft genome of the strawberry crown rot pathogen Phytophthora cactorum.</title>
        <authorList>
            <person name="Armitage A.D."/>
            <person name="Lysoe E."/>
            <person name="Nellist C.F."/>
            <person name="Harrison R.J."/>
            <person name="Brurberg M.B."/>
        </authorList>
    </citation>
    <scope>NUCLEOTIDE SEQUENCE [LARGE SCALE GENOMIC DNA]</scope>
    <source>
        <strain evidence="15 16">10300</strain>
    </source>
</reference>
<feature type="region of interest" description="Disordered" evidence="7">
    <location>
        <begin position="540"/>
        <end position="582"/>
    </location>
</feature>
<dbReference type="Proteomes" id="UP000774804">
    <property type="component" value="Unassembled WGS sequence"/>
</dbReference>
<evidence type="ECO:0000313" key="14">
    <source>
        <dbReference type="EMBL" id="KAG3220691.1"/>
    </source>
</evidence>
<sequence length="807" mass="88724">MHPRSTLSKPSPKRSLSCAGLDDLDELLHSSDNVRATPNRKRHHSLNNDNNFTATNFGTPSSPSRHDYPPPPASYPGALRRPELPAFSEKNSSSGGFQLVPSASSSFESRYTQASSNQAQAIDRHHPDGQDNNYQEEHDFDSEFSGQDASSGDDHEYKSSGHFLTSQDSQDAFEHRLKLDHDALAGKRLDHSIFLPHSHRAAGSECSPREEFLVQAFGPGGFKLHGGTSVSSNDDLDDSLSDDSSNNRDSGHAAAMADADTELKMSFNELEADIRGAMHQNPPHQQHSPRLPELTGLSHQPFASPSHGSFGLNRSAIFPRSNQEIHHVLTFGQSQDIRPHLIQTQKESGFFSREQQHQSPSRVSLAKTPQSRGNSGVQTPTKWLRDEDERLRVAVARFGGKNWKMIAETLGNGRTDVQCLHRWNKVLKPGLIKGPWTPEEDRILTSLITRYGVGKIRWCDLALHLPGRIGKQCRERWCNHLDSRIRKGQWTPEEDDMVFRWQQKLGNKWSEIAKLLPGRTENAVKNRFNSAARRKWLMNQANKSASSSVAQSTPPAPNPSQVSSHAQLQQQQPLLQSSSAHQEGNVYNVSTIPYGGGKVSPLPSTDALMEHHPHNMIPPLGRQNFIQHYTPQTNALLPSGPVFRPAVAMGSDQSFQPQDHDKPADVGKGDSMSLAPPPTFVPPPLNSLFHPPANIVTGSNRNLHHLTSPAGGGASITPVFPFPSHLPTPTHSASSGVILPAKSTSGDDKDVDSPILQLKEEKLERDDLVLQATPASSAGPDPSVPMDDENMNSFLDSVALELDDIME</sequence>
<dbReference type="VEuPathDB" id="FungiDB:PC110_g1606"/>
<keyword evidence="3" id="KW-0805">Transcription regulation</keyword>
<dbReference type="InterPro" id="IPR009057">
    <property type="entry name" value="Homeodomain-like_sf"/>
</dbReference>
<feature type="compositionally biased region" description="Low complexity" evidence="7">
    <location>
        <begin position="560"/>
        <end position="582"/>
    </location>
</feature>
<dbReference type="EMBL" id="RCMI01000276">
    <property type="protein sequence ID" value="KAG2920516.1"/>
    <property type="molecule type" value="Genomic_DNA"/>
</dbReference>
<reference evidence="14" key="2">
    <citation type="submission" date="2018-05" db="EMBL/GenBank/DDBJ databases">
        <title>Effector identification in a new, highly contiguous assembly of the strawberry crown rot pathogen Phytophthora cactorum.</title>
        <authorList>
            <person name="Armitage A.D."/>
            <person name="Nellist C.F."/>
            <person name="Bates H."/>
            <person name="Vickerstaff R.J."/>
            <person name="Harrison R.J."/>
        </authorList>
    </citation>
    <scope>NUCLEOTIDE SEQUENCE</scope>
    <source>
        <strain evidence="10">15-7</strain>
        <strain evidence="11">4032</strain>
        <strain evidence="12">4040</strain>
        <strain evidence="13">P415</strain>
        <strain evidence="14">P421</strain>
    </source>
</reference>
<evidence type="ECO:0000256" key="3">
    <source>
        <dbReference type="ARBA" id="ARBA00023015"/>
    </source>
</evidence>
<feature type="domain" description="Myb-like" evidence="8">
    <location>
        <begin position="382"/>
        <end position="427"/>
    </location>
</feature>
<evidence type="ECO:0000259" key="8">
    <source>
        <dbReference type="PROSITE" id="PS50090"/>
    </source>
</evidence>
<accession>A0A329T0H2</accession>
<feature type="compositionally biased region" description="Polar residues" evidence="7">
    <location>
        <begin position="47"/>
        <end position="63"/>
    </location>
</feature>
<proteinExistence type="predicted"/>
<evidence type="ECO:0000313" key="13">
    <source>
        <dbReference type="EMBL" id="KAG2981909.1"/>
    </source>
</evidence>
<organism evidence="15 16">
    <name type="scientific">Phytophthora cactorum</name>
    <dbReference type="NCBI Taxonomy" id="29920"/>
    <lineage>
        <taxon>Eukaryota</taxon>
        <taxon>Sar</taxon>
        <taxon>Stramenopiles</taxon>
        <taxon>Oomycota</taxon>
        <taxon>Peronosporomycetes</taxon>
        <taxon>Peronosporales</taxon>
        <taxon>Peronosporaceae</taxon>
        <taxon>Phytophthora</taxon>
    </lineage>
</organism>
<evidence type="ECO:0000256" key="1">
    <source>
        <dbReference type="ARBA" id="ARBA00004123"/>
    </source>
</evidence>
<feature type="region of interest" description="Disordered" evidence="7">
    <location>
        <begin position="30"/>
        <end position="80"/>
    </location>
</feature>
<feature type="domain" description="Myb-like" evidence="8">
    <location>
        <begin position="482"/>
        <end position="532"/>
    </location>
</feature>
<dbReference type="EMBL" id="RCMK01000287">
    <property type="protein sequence ID" value="KAG2938428.1"/>
    <property type="molecule type" value="Genomic_DNA"/>
</dbReference>
<dbReference type="Pfam" id="PF13921">
    <property type="entry name" value="Myb_DNA-bind_6"/>
    <property type="match status" value="1"/>
</dbReference>
<dbReference type="Proteomes" id="UP000735874">
    <property type="component" value="Unassembled WGS sequence"/>
</dbReference>
<dbReference type="OrthoDB" id="2143914at2759"/>
<protein>
    <submittedName>
        <fullName evidence="15">Uncharacterized protein</fullName>
    </submittedName>
</protein>
<dbReference type="Pfam" id="PF00249">
    <property type="entry name" value="Myb_DNA-binding"/>
    <property type="match status" value="1"/>
</dbReference>
<keyword evidence="4" id="KW-0238">DNA-binding</keyword>
<feature type="region of interest" description="Disordered" evidence="7">
    <location>
        <begin position="728"/>
        <end position="790"/>
    </location>
</feature>
<dbReference type="FunFam" id="1.10.10.60:FF:000010">
    <property type="entry name" value="Transcriptional activator Myb isoform A"/>
    <property type="match status" value="1"/>
</dbReference>
<dbReference type="GO" id="GO:0000978">
    <property type="term" value="F:RNA polymerase II cis-regulatory region sequence-specific DNA binding"/>
    <property type="evidence" value="ECO:0007669"/>
    <property type="project" value="TreeGrafter"/>
</dbReference>
<feature type="compositionally biased region" description="Polar residues" evidence="7">
    <location>
        <begin position="540"/>
        <end position="553"/>
    </location>
</feature>
<evidence type="ECO:0000256" key="4">
    <source>
        <dbReference type="ARBA" id="ARBA00023125"/>
    </source>
</evidence>
<dbReference type="SUPFAM" id="SSF46689">
    <property type="entry name" value="Homeodomain-like"/>
    <property type="match status" value="2"/>
</dbReference>
<evidence type="ECO:0000313" key="16">
    <source>
        <dbReference type="Proteomes" id="UP000251314"/>
    </source>
</evidence>
<keyword evidence="16" id="KW-1185">Reference proteome</keyword>
<dbReference type="PROSITE" id="PS50090">
    <property type="entry name" value="MYB_LIKE"/>
    <property type="match status" value="3"/>
</dbReference>
<evidence type="ECO:0000313" key="10">
    <source>
        <dbReference type="EMBL" id="KAG2857048.1"/>
    </source>
</evidence>
<evidence type="ECO:0000313" key="11">
    <source>
        <dbReference type="EMBL" id="KAG2920516.1"/>
    </source>
</evidence>
<dbReference type="Proteomes" id="UP000251314">
    <property type="component" value="Unassembled WGS sequence"/>
</dbReference>
<dbReference type="Proteomes" id="UP000697107">
    <property type="component" value="Unassembled WGS sequence"/>
</dbReference>
<feature type="domain" description="HTH myb-type" evidence="9">
    <location>
        <begin position="428"/>
        <end position="485"/>
    </location>
</feature>
<dbReference type="Proteomes" id="UP000736787">
    <property type="component" value="Unassembled WGS sequence"/>
</dbReference>
<feature type="region of interest" description="Disordered" evidence="7">
    <location>
        <begin position="108"/>
        <end position="162"/>
    </location>
</feature>
<dbReference type="Gene3D" id="1.10.10.60">
    <property type="entry name" value="Homeodomain-like"/>
    <property type="match status" value="3"/>
</dbReference>
<feature type="region of interest" description="Disordered" evidence="7">
    <location>
        <begin position="349"/>
        <end position="380"/>
    </location>
</feature>
<feature type="domain" description="HTH myb-type" evidence="9">
    <location>
        <begin position="382"/>
        <end position="427"/>
    </location>
</feature>
<dbReference type="AlphaFoldDB" id="A0A329T0H2"/>
<feature type="compositionally biased region" description="Basic and acidic residues" evidence="7">
    <location>
        <begin position="658"/>
        <end position="668"/>
    </location>
</feature>
<dbReference type="FunFam" id="1.10.10.60:FF:000016">
    <property type="entry name" value="Transcriptional activator Myb isoform A"/>
    <property type="match status" value="1"/>
</dbReference>
<dbReference type="PANTHER" id="PTHR45614">
    <property type="entry name" value="MYB PROTEIN-RELATED"/>
    <property type="match status" value="1"/>
</dbReference>
<dbReference type="STRING" id="29920.A0A329T0H2"/>
<feature type="compositionally biased region" description="Polar residues" evidence="7">
    <location>
        <begin position="357"/>
        <end position="380"/>
    </location>
</feature>
<evidence type="ECO:0000259" key="9">
    <source>
        <dbReference type="PROSITE" id="PS51294"/>
    </source>
</evidence>
<dbReference type="CDD" id="cd00167">
    <property type="entry name" value="SANT"/>
    <property type="match status" value="3"/>
</dbReference>
<evidence type="ECO:0000313" key="15">
    <source>
        <dbReference type="EMBL" id="RAW42174.1"/>
    </source>
</evidence>
<evidence type="ECO:0000256" key="5">
    <source>
        <dbReference type="ARBA" id="ARBA00023163"/>
    </source>
</evidence>
<dbReference type="EMBL" id="MJFZ01000019">
    <property type="protein sequence ID" value="RAW42174.1"/>
    <property type="molecule type" value="Genomic_DNA"/>
</dbReference>
<feature type="compositionally biased region" description="Basic and acidic residues" evidence="7">
    <location>
        <begin position="745"/>
        <end position="768"/>
    </location>
</feature>
<comment type="subcellular location">
    <subcellularLocation>
        <location evidence="1">Nucleus</location>
    </subcellularLocation>
</comment>
<dbReference type="EMBL" id="RCMV01000251">
    <property type="protein sequence ID" value="KAG3220691.1"/>
    <property type="molecule type" value="Genomic_DNA"/>
</dbReference>
<name>A0A329T0H2_9STRA</name>
<dbReference type="InterPro" id="IPR017930">
    <property type="entry name" value="Myb_dom"/>
</dbReference>
<gene>
    <name evidence="15" type="ORF">PC110_g1606</name>
    <name evidence="10" type="ORF">PC113_g11050</name>
    <name evidence="11" type="ORF">PC115_g9789</name>
    <name evidence="12" type="ORF">PC117_g11261</name>
    <name evidence="13" type="ORF">PC118_g10322</name>
    <name evidence="14" type="ORF">PC129_g8534</name>
</gene>
<dbReference type="Proteomes" id="UP000760860">
    <property type="component" value="Unassembled WGS sequence"/>
</dbReference>
<dbReference type="SMART" id="SM00717">
    <property type="entry name" value="SANT"/>
    <property type="match status" value="3"/>
</dbReference>
<dbReference type="InterPro" id="IPR050560">
    <property type="entry name" value="MYB_TF"/>
</dbReference>
<evidence type="ECO:0000313" key="12">
    <source>
        <dbReference type="EMBL" id="KAG2938428.1"/>
    </source>
</evidence>
<evidence type="ECO:0000256" key="7">
    <source>
        <dbReference type="SAM" id="MobiDB-lite"/>
    </source>
</evidence>
<keyword evidence="5" id="KW-0804">Transcription</keyword>
<keyword evidence="2" id="KW-0677">Repeat</keyword>
<dbReference type="PANTHER" id="PTHR45614:SF25">
    <property type="entry name" value="MYB PROTEIN"/>
    <property type="match status" value="1"/>
</dbReference>
<feature type="domain" description="Myb-like" evidence="8">
    <location>
        <begin position="428"/>
        <end position="481"/>
    </location>
</feature>
<dbReference type="EMBL" id="RCMG01000306">
    <property type="protein sequence ID" value="KAG2857048.1"/>
    <property type="molecule type" value="Genomic_DNA"/>
</dbReference>
<evidence type="ECO:0000256" key="6">
    <source>
        <dbReference type="ARBA" id="ARBA00023242"/>
    </source>
</evidence>
<dbReference type="EMBL" id="RCML01000294">
    <property type="protein sequence ID" value="KAG2981909.1"/>
    <property type="molecule type" value="Genomic_DNA"/>
</dbReference>
<dbReference type="GO" id="GO:0000981">
    <property type="term" value="F:DNA-binding transcription factor activity, RNA polymerase II-specific"/>
    <property type="evidence" value="ECO:0007669"/>
    <property type="project" value="TreeGrafter"/>
</dbReference>
<feature type="domain" description="HTH myb-type" evidence="9">
    <location>
        <begin position="486"/>
        <end position="536"/>
    </location>
</feature>
<comment type="caution">
    <text evidence="15">The sequence shown here is derived from an EMBL/GenBank/DDBJ whole genome shotgun (WGS) entry which is preliminary data.</text>
</comment>